<accession>A0A166C889</accession>
<evidence type="ECO:0000313" key="1">
    <source>
        <dbReference type="EMBL" id="KZX14232.1"/>
    </source>
</evidence>
<protein>
    <submittedName>
        <fullName evidence="1">Uncharacterized protein</fullName>
    </submittedName>
</protein>
<keyword evidence="2" id="KW-1185">Reference proteome</keyword>
<dbReference type="PATRIC" id="fig|55758.3.peg.1028"/>
<dbReference type="Proteomes" id="UP000077066">
    <property type="component" value="Unassembled WGS sequence"/>
</dbReference>
<gene>
    <name evidence="1" type="ORF">MBFIL_09050</name>
</gene>
<dbReference type="EMBL" id="LWMT01000168">
    <property type="protein sequence ID" value="KZX14232.1"/>
    <property type="molecule type" value="Genomic_DNA"/>
</dbReference>
<sequence>MRDKKGDRVGGPAESGELYVISKNKAEILGNLVADELFTTIGGERWYCVSIHDISIKNVPFAVGLMKHRSYDNNCEII</sequence>
<proteinExistence type="predicted"/>
<comment type="caution">
    <text evidence="1">The sequence shown here is derived from an EMBL/GenBank/DDBJ whole genome shotgun (WGS) entry which is preliminary data.</text>
</comment>
<name>A0A166C889_9EURY</name>
<reference evidence="1 2" key="1">
    <citation type="submission" date="2016-04" db="EMBL/GenBank/DDBJ databases">
        <title>Genome sequence of Methanobrevibacter filiformis DSM 11501.</title>
        <authorList>
            <person name="Poehlein A."/>
            <person name="Seedorf H."/>
            <person name="Daniel R."/>
        </authorList>
    </citation>
    <scope>NUCLEOTIDE SEQUENCE [LARGE SCALE GENOMIC DNA]</scope>
    <source>
        <strain evidence="1 2">DSM 11501</strain>
    </source>
</reference>
<organism evidence="1 2">
    <name type="scientific">Methanobrevibacter filiformis</name>
    <dbReference type="NCBI Taxonomy" id="55758"/>
    <lineage>
        <taxon>Archaea</taxon>
        <taxon>Methanobacteriati</taxon>
        <taxon>Methanobacteriota</taxon>
        <taxon>Methanomada group</taxon>
        <taxon>Methanobacteria</taxon>
        <taxon>Methanobacteriales</taxon>
        <taxon>Methanobacteriaceae</taxon>
        <taxon>Methanobrevibacter</taxon>
    </lineage>
</organism>
<evidence type="ECO:0000313" key="2">
    <source>
        <dbReference type="Proteomes" id="UP000077066"/>
    </source>
</evidence>
<dbReference type="AlphaFoldDB" id="A0A166C889"/>